<dbReference type="Proteomes" id="UP000296733">
    <property type="component" value="Chromosome"/>
</dbReference>
<name>A0A4D6H3E1_9EURY</name>
<accession>A0A4D6H3E1</accession>
<dbReference type="AlphaFoldDB" id="A0A4D6H3E1"/>
<reference evidence="2 3" key="1">
    <citation type="journal article" date="2019" name="Nat. Commun.">
        <title>A new type of DNA phosphorothioation-based antiviral system in archaea.</title>
        <authorList>
            <person name="Xiong L."/>
            <person name="Liu S."/>
            <person name="Chen S."/>
            <person name="Xiao Y."/>
            <person name="Zhu B."/>
            <person name="Gao Y."/>
            <person name="Zhang Y."/>
            <person name="Chen B."/>
            <person name="Luo J."/>
            <person name="Deng Z."/>
            <person name="Chen X."/>
            <person name="Wang L."/>
            <person name="Chen S."/>
        </authorList>
    </citation>
    <scope>NUCLEOTIDE SEQUENCE [LARGE SCALE GENOMIC DNA]</scope>
    <source>
        <strain evidence="2 3">CGMCC 1.10331</strain>
    </source>
</reference>
<feature type="compositionally biased region" description="Polar residues" evidence="1">
    <location>
        <begin position="1"/>
        <end position="14"/>
    </location>
</feature>
<evidence type="ECO:0000313" key="3">
    <source>
        <dbReference type="Proteomes" id="UP000296733"/>
    </source>
</evidence>
<dbReference type="KEGG" id="hlm:DV707_07470"/>
<proteinExistence type="predicted"/>
<evidence type="ECO:0000313" key="2">
    <source>
        <dbReference type="EMBL" id="QCC47512.1"/>
    </source>
</evidence>
<dbReference type="EMBL" id="CP031311">
    <property type="protein sequence ID" value="QCC47512.1"/>
    <property type="molecule type" value="Genomic_DNA"/>
</dbReference>
<protein>
    <submittedName>
        <fullName evidence="2">Uncharacterized protein</fullName>
    </submittedName>
</protein>
<sequence length="65" mass="7136">MDRNPSTTSGTYSLRTDGRGAPMGHEKPTRRRDRANSHFCDAVGSRVFCPKANCGYCGDRDGDRA</sequence>
<feature type="region of interest" description="Disordered" evidence="1">
    <location>
        <begin position="1"/>
        <end position="35"/>
    </location>
</feature>
<organism evidence="2 3">
    <name type="scientific">Halobellus limi</name>
    <dbReference type="NCBI Taxonomy" id="699433"/>
    <lineage>
        <taxon>Archaea</taxon>
        <taxon>Methanobacteriati</taxon>
        <taxon>Methanobacteriota</taxon>
        <taxon>Stenosarchaea group</taxon>
        <taxon>Halobacteria</taxon>
        <taxon>Halobacteriales</taxon>
        <taxon>Haloferacaceae</taxon>
        <taxon>Halobellus</taxon>
    </lineage>
</organism>
<evidence type="ECO:0000256" key="1">
    <source>
        <dbReference type="SAM" id="MobiDB-lite"/>
    </source>
</evidence>
<gene>
    <name evidence="2" type="ORF">DV707_07470</name>
</gene>